<dbReference type="EMBL" id="JADGJH010001052">
    <property type="protein sequence ID" value="KAJ3119523.1"/>
    <property type="molecule type" value="Genomic_DNA"/>
</dbReference>
<reference evidence="3" key="1">
    <citation type="submission" date="2020-05" db="EMBL/GenBank/DDBJ databases">
        <title>Phylogenomic resolution of chytrid fungi.</title>
        <authorList>
            <person name="Stajich J.E."/>
            <person name="Amses K."/>
            <person name="Simmons R."/>
            <person name="Seto K."/>
            <person name="Myers J."/>
            <person name="Bonds A."/>
            <person name="Quandt C.A."/>
            <person name="Barry K."/>
            <person name="Liu P."/>
            <person name="Grigoriev I."/>
            <person name="Longcore J.E."/>
            <person name="James T.Y."/>
        </authorList>
    </citation>
    <scope>NUCLEOTIDE SEQUENCE</scope>
    <source>
        <strain evidence="3">JEL0513</strain>
    </source>
</reference>
<organism evidence="3 4">
    <name type="scientific">Physocladia obscura</name>
    <dbReference type="NCBI Taxonomy" id="109957"/>
    <lineage>
        <taxon>Eukaryota</taxon>
        <taxon>Fungi</taxon>
        <taxon>Fungi incertae sedis</taxon>
        <taxon>Chytridiomycota</taxon>
        <taxon>Chytridiomycota incertae sedis</taxon>
        <taxon>Chytridiomycetes</taxon>
        <taxon>Chytridiales</taxon>
        <taxon>Chytriomycetaceae</taxon>
        <taxon>Physocladia</taxon>
    </lineage>
</organism>
<evidence type="ECO:0000259" key="2">
    <source>
        <dbReference type="Pfam" id="PF13632"/>
    </source>
</evidence>
<dbReference type="InterPro" id="IPR001173">
    <property type="entry name" value="Glyco_trans_2-like"/>
</dbReference>
<evidence type="ECO:0000313" key="3">
    <source>
        <dbReference type="EMBL" id="KAJ3119523.1"/>
    </source>
</evidence>
<feature type="transmembrane region" description="Helical" evidence="1">
    <location>
        <begin position="30"/>
        <end position="57"/>
    </location>
</feature>
<evidence type="ECO:0000256" key="1">
    <source>
        <dbReference type="SAM" id="Phobius"/>
    </source>
</evidence>
<feature type="domain" description="Glycosyltransferase 2-like" evidence="2">
    <location>
        <begin position="218"/>
        <end position="374"/>
    </location>
</feature>
<sequence>MSSSREKYGSVIGWVLGQPWGSVLQRVPGVWLVSVVMLGLWGAAVVPYTYAVYVVVIHVLSVNAAVRTAVGARHAHVEATRHSFRDWDAHYATRTSLDPHALLSADADFLALPDVTHVIIIPGYKETDDTWADTLNILASHQKAVSHYKICLAMEEADPLAEKTAMLLVSRYIDCFLQIVYTIHPRNIPCETAGKHSNVSWAARQMALKSKSVKSDLLTIMDCDTAFAQDYFDSVAAQFAATRRDLRIFQMFAPGTVFDRNSNDVPVFVRLADILWSAGVMGNYVPFSPITFPCSAYSLSMELAQSVGFWDVGPEGLGEDMHMLLKCFFATEGRVKVNPVFSPASCCNIEGKEGSGALGFMWARYGQVILSERKYLSAEVAKRHLWGALDSGYALRKALFAIIAPGYENPIVGGPQVSDKKKQLMPDDEVHFNFYKLLVLFHRLMEAHIVGGHLFILVTLSSIFLPVGPNPSSFSIHYWESFTDHAVHPIVVLACDICGYLRAFSVFSVIACAYYYERYYRWVGVARWNLSSLGDRQQLTSEASPYMNGVHIGPGKRVSHLGRRAGLESIRTKWNYLDWFALPITALLYQAIPQVHTQILQLWTDKLMYETAAKPKMKEHPAAHAVPEESGVVHVFGGHERMPGETVAIPVLDGDDIETLVNSRVDHGPDEILVLQGLKAHRISIATPNTPTTPTYSLHFNSISGTTQQKYMHSHSNSYSSNSAADRVMLMAADYNSDSVSSFPTSPRLATYRQQPPPPYIQSPVIRVVAPPPAVDRTATYGSQNGTTFYGSEEKSVMMVGSDDFKAWGDNNVSV</sequence>
<dbReference type="PANTHER" id="PTHR36851:SF1">
    <property type="entry name" value="GLYCO_TRANS_2-LIKE DOMAIN-CONTAINING PROTEIN"/>
    <property type="match status" value="1"/>
</dbReference>
<name>A0AAD5XCM7_9FUNG</name>
<dbReference type="InterPro" id="IPR029044">
    <property type="entry name" value="Nucleotide-diphossugar_trans"/>
</dbReference>
<gene>
    <name evidence="3" type="ORF">HK100_000275</name>
</gene>
<dbReference type="Proteomes" id="UP001211907">
    <property type="component" value="Unassembled WGS sequence"/>
</dbReference>
<dbReference type="AlphaFoldDB" id="A0AAD5XCM7"/>
<protein>
    <recommendedName>
        <fullName evidence="2">Glycosyltransferase 2-like domain-containing protein</fullName>
    </recommendedName>
</protein>
<evidence type="ECO:0000313" key="4">
    <source>
        <dbReference type="Proteomes" id="UP001211907"/>
    </source>
</evidence>
<keyword evidence="1" id="KW-1133">Transmembrane helix</keyword>
<keyword evidence="4" id="KW-1185">Reference proteome</keyword>
<keyword evidence="1" id="KW-0812">Transmembrane</keyword>
<comment type="caution">
    <text evidence="3">The sequence shown here is derived from an EMBL/GenBank/DDBJ whole genome shotgun (WGS) entry which is preliminary data.</text>
</comment>
<dbReference type="PANTHER" id="PTHR36851">
    <property type="entry name" value="UNNAMED PRODUCT"/>
    <property type="match status" value="1"/>
</dbReference>
<dbReference type="Pfam" id="PF13632">
    <property type="entry name" value="Glyco_trans_2_3"/>
    <property type="match status" value="1"/>
</dbReference>
<accession>A0AAD5XCM7</accession>
<dbReference type="SUPFAM" id="SSF53448">
    <property type="entry name" value="Nucleotide-diphospho-sugar transferases"/>
    <property type="match status" value="1"/>
</dbReference>
<keyword evidence="1" id="KW-0472">Membrane</keyword>
<proteinExistence type="predicted"/>